<evidence type="ECO:0000313" key="2">
    <source>
        <dbReference type="Proteomes" id="UP001297581"/>
    </source>
</evidence>
<comment type="caution">
    <text evidence="1">The sequence shown here is derived from an EMBL/GenBank/DDBJ whole genome shotgun (WGS) entry which is preliminary data.</text>
</comment>
<dbReference type="RefSeq" id="WP_240589436.1">
    <property type="nucleotide sequence ID" value="NZ_JAKUDL010000001.1"/>
</dbReference>
<name>A0AAJ1BF22_9GAMM</name>
<dbReference type="Proteomes" id="UP001297581">
    <property type="component" value="Unassembled WGS sequence"/>
</dbReference>
<dbReference type="AlphaFoldDB" id="A0AAJ1BF22"/>
<reference evidence="1 2" key="1">
    <citation type="submission" date="2022-02" db="EMBL/GenBank/DDBJ databases">
        <title>The genome sequence of Shewanella sp. 3B26.</title>
        <authorList>
            <person name="Du J."/>
        </authorList>
    </citation>
    <scope>NUCLEOTIDE SEQUENCE [LARGE SCALE GENOMIC DNA]</scope>
    <source>
        <strain evidence="1 2">3B26</strain>
    </source>
</reference>
<accession>A0AAJ1BF22</accession>
<sequence>MNWSIISVLATPRERADTFVYLQRKRYGRAPEQAALALWKGVCTEPLARRLVDDLKQVLQHDVLPPRDRSYLTSMLDHFDTLSSGQQVVALAPYLSS</sequence>
<proteinExistence type="predicted"/>
<organism evidence="1 2">
    <name type="scientific">Shewanella zhuhaiensis</name>
    <dbReference type="NCBI Taxonomy" id="2919576"/>
    <lineage>
        <taxon>Bacteria</taxon>
        <taxon>Pseudomonadati</taxon>
        <taxon>Pseudomonadota</taxon>
        <taxon>Gammaproteobacteria</taxon>
        <taxon>Alteromonadales</taxon>
        <taxon>Shewanellaceae</taxon>
        <taxon>Shewanella</taxon>
    </lineage>
</organism>
<gene>
    <name evidence="1" type="ORF">MJ923_00470</name>
</gene>
<keyword evidence="2" id="KW-1185">Reference proteome</keyword>
<protein>
    <submittedName>
        <fullName evidence="1">Uncharacterized protein</fullName>
    </submittedName>
</protein>
<dbReference type="EMBL" id="JAKUDL010000001">
    <property type="protein sequence ID" value="MCH4292772.1"/>
    <property type="molecule type" value="Genomic_DNA"/>
</dbReference>
<evidence type="ECO:0000313" key="1">
    <source>
        <dbReference type="EMBL" id="MCH4292772.1"/>
    </source>
</evidence>